<sequence length="56" mass="6007">MYMEHPFTASEISGSCSHVAQLANLPATLFFILNPGANSSATGAFQNNINSYGREK</sequence>
<evidence type="ECO:0000313" key="1">
    <source>
        <dbReference type="EMBL" id="ETA89378.1"/>
    </source>
</evidence>
<dbReference type="Proteomes" id="UP000018534">
    <property type="component" value="Unassembled WGS sequence"/>
</dbReference>
<dbReference type="HOGENOM" id="CLU_211474_0_0_6"/>
<reference evidence="1 2" key="1">
    <citation type="journal article" date="2014" name="Genome Announc.">
        <title>Whole-Genome Sequencing of Salmonella enterica subsp. enterica Serovar Cubana Strains Isolated from Agricultural Sources.</title>
        <authorList>
            <person name="Benahmed F.H."/>
            <person name="Gopinath G.R."/>
            <person name="Wang H."/>
            <person name="Jean-Gilles Beaubrun J."/>
            <person name="Grim C."/>
            <person name="Cheng C.M."/>
            <person name="McClelland M."/>
            <person name="Ayers S."/>
            <person name="Abbott J."/>
            <person name="Desai P."/>
            <person name="Frye J.G."/>
            <person name="Weinstock G."/>
            <person name="Hammack T.S."/>
            <person name="Hanes D.E."/>
            <person name="Rasmussen M.A."/>
            <person name="Davidson M.K."/>
        </authorList>
    </citation>
    <scope>NUCLEOTIDE SEQUENCE [LARGE SCALE GENOMIC DNA]</scope>
    <source>
        <strain evidence="1">76814</strain>
    </source>
</reference>
<name>V7ITW7_SALET</name>
<protein>
    <submittedName>
        <fullName evidence="1">Uncharacterized protein</fullName>
    </submittedName>
</protein>
<dbReference type="AlphaFoldDB" id="V7ITW7"/>
<evidence type="ECO:0000313" key="2">
    <source>
        <dbReference type="Proteomes" id="UP000018534"/>
    </source>
</evidence>
<proteinExistence type="predicted"/>
<gene>
    <name evidence="1" type="ORF">A628_00516</name>
</gene>
<comment type="caution">
    <text evidence="1">The sequence shown here is derived from an EMBL/GenBank/DDBJ whole genome shotgun (WGS) entry which is preliminary data.</text>
</comment>
<accession>V7ITW7</accession>
<organism evidence="1 2">
    <name type="scientific">Salmonella enterica subsp. enterica serovar Cubana str. 76814</name>
    <dbReference type="NCBI Taxonomy" id="1192560"/>
    <lineage>
        <taxon>Bacteria</taxon>
        <taxon>Pseudomonadati</taxon>
        <taxon>Pseudomonadota</taxon>
        <taxon>Gammaproteobacteria</taxon>
        <taxon>Enterobacterales</taxon>
        <taxon>Enterobacteriaceae</taxon>
        <taxon>Salmonella</taxon>
    </lineage>
</organism>
<dbReference type="EMBL" id="AZGR01000012">
    <property type="protein sequence ID" value="ETA89378.1"/>
    <property type="molecule type" value="Genomic_DNA"/>
</dbReference>